<evidence type="ECO:0000256" key="7">
    <source>
        <dbReference type="RuleBase" id="RU368066"/>
    </source>
</evidence>
<evidence type="ECO:0000256" key="1">
    <source>
        <dbReference type="ARBA" id="ARBA00004141"/>
    </source>
</evidence>
<organism evidence="9">
    <name type="scientific">Cryptomonas curvata</name>
    <dbReference type="NCBI Taxonomy" id="233186"/>
    <lineage>
        <taxon>Eukaryota</taxon>
        <taxon>Cryptophyceae</taxon>
        <taxon>Cryptomonadales</taxon>
        <taxon>Cryptomonadaceae</taxon>
        <taxon>Cryptomonas</taxon>
    </lineage>
</organism>
<keyword evidence="5 7" id="KW-0472">Membrane</keyword>
<protein>
    <recommendedName>
        <fullName evidence="7">Choline transporter-like protein</fullName>
    </recommendedName>
</protein>
<evidence type="ECO:0000256" key="2">
    <source>
        <dbReference type="ARBA" id="ARBA00007168"/>
    </source>
</evidence>
<dbReference type="EMBL" id="HBEZ01042653">
    <property type="protein sequence ID" value="CAD8645774.1"/>
    <property type="molecule type" value="Transcribed_RNA"/>
</dbReference>
<evidence type="ECO:0000256" key="4">
    <source>
        <dbReference type="ARBA" id="ARBA00022989"/>
    </source>
</evidence>
<comment type="caution">
    <text evidence="7">Lacks conserved residue(s) required for the propagation of feature annotation.</text>
</comment>
<evidence type="ECO:0000256" key="8">
    <source>
        <dbReference type="SAM" id="MobiDB-lite"/>
    </source>
</evidence>
<dbReference type="AlphaFoldDB" id="A0A7S0MMB4"/>
<evidence type="ECO:0000256" key="5">
    <source>
        <dbReference type="ARBA" id="ARBA00023136"/>
    </source>
</evidence>
<feature type="transmembrane region" description="Helical" evidence="7">
    <location>
        <begin position="35"/>
        <end position="57"/>
    </location>
</feature>
<proteinExistence type="inferred from homology"/>
<comment type="similarity">
    <text evidence="2 7">Belongs to the CTL (choline transporter-like) family.</text>
</comment>
<evidence type="ECO:0000256" key="6">
    <source>
        <dbReference type="ARBA" id="ARBA00023180"/>
    </source>
</evidence>
<feature type="region of interest" description="Disordered" evidence="8">
    <location>
        <begin position="341"/>
        <end position="372"/>
    </location>
</feature>
<evidence type="ECO:0000313" key="9">
    <source>
        <dbReference type="EMBL" id="CAD8645774.1"/>
    </source>
</evidence>
<feature type="compositionally biased region" description="Low complexity" evidence="8">
    <location>
        <begin position="343"/>
        <end position="372"/>
    </location>
</feature>
<evidence type="ECO:0000256" key="3">
    <source>
        <dbReference type="ARBA" id="ARBA00022692"/>
    </source>
</evidence>
<gene>
    <name evidence="9" type="ORF">CCUR1050_LOCUS23459</name>
</gene>
<dbReference type="InterPro" id="IPR007603">
    <property type="entry name" value="Choline_transptr-like"/>
</dbReference>
<comment type="function">
    <text evidence="7">Choline transporter.</text>
</comment>
<name>A0A7S0MMB4_9CRYP</name>
<sequence length="372" mass="38987">MIIAGAVSQWYWLDKEDCQSLAALYSTGRLLRFQLGIAAVGAVVAPVSWIMAFLPIFCCPLWRVNRVSVKELSSMRKGGPSSFMHWQQGWMFRVSSRWALALAATRNEGLRETFQQAAALLEQQAGLISAITSALFALLHFGRTLSAATCAVCAWTALRAGLCRGVVSCEAGGNATLCAAALAGWLGANIPLSSLSPAVDVLLLAACDDATAAALDDVPAPVLAEFLAGSDQFGTPDITTPCRHSVSLAGCRPTNNTNQCLSLDDCPATDAPPSASGSATLMVADDATPTQKARSWLTTAVQVAGDAEPSGTADHAQLEDTRRRVPRRLFENSAVVLAWTENSTSATSLPPLASPTSSVPPSLPSSGLSSPR</sequence>
<dbReference type="PANTHER" id="PTHR12385">
    <property type="entry name" value="CHOLINE TRANSPORTER-LIKE (SLC FAMILY 44)"/>
    <property type="match status" value="1"/>
</dbReference>
<dbReference type="Pfam" id="PF04515">
    <property type="entry name" value="Choline_transpo"/>
    <property type="match status" value="1"/>
</dbReference>
<dbReference type="PANTHER" id="PTHR12385:SF14">
    <property type="entry name" value="CHOLINE TRANSPORTER-LIKE 2"/>
    <property type="match status" value="1"/>
</dbReference>
<keyword evidence="3 7" id="KW-0812">Transmembrane</keyword>
<reference evidence="9" key="1">
    <citation type="submission" date="2021-01" db="EMBL/GenBank/DDBJ databases">
        <authorList>
            <person name="Corre E."/>
            <person name="Pelletier E."/>
            <person name="Niang G."/>
            <person name="Scheremetjew M."/>
            <person name="Finn R."/>
            <person name="Kale V."/>
            <person name="Holt S."/>
            <person name="Cochrane G."/>
            <person name="Meng A."/>
            <person name="Brown T."/>
            <person name="Cohen L."/>
        </authorList>
    </citation>
    <scope>NUCLEOTIDE SEQUENCE</scope>
    <source>
        <strain evidence="9">CCAP979/52</strain>
    </source>
</reference>
<keyword evidence="4 7" id="KW-1133">Transmembrane helix</keyword>
<accession>A0A7S0MMB4</accession>
<keyword evidence="6" id="KW-0325">Glycoprotein</keyword>
<comment type="subcellular location">
    <subcellularLocation>
        <location evidence="7">Cell membrane</location>
        <topology evidence="7">Multi-pass membrane protein</topology>
    </subcellularLocation>
    <subcellularLocation>
        <location evidence="1">Membrane</location>
        <topology evidence="1">Multi-pass membrane protein</topology>
    </subcellularLocation>
</comment>
<dbReference type="GO" id="GO:0005886">
    <property type="term" value="C:plasma membrane"/>
    <property type="evidence" value="ECO:0007669"/>
    <property type="project" value="UniProtKB-SubCell"/>
</dbReference>
<dbReference type="GO" id="GO:0022857">
    <property type="term" value="F:transmembrane transporter activity"/>
    <property type="evidence" value="ECO:0007669"/>
    <property type="project" value="UniProtKB-UniRule"/>
</dbReference>